<proteinExistence type="predicted"/>
<feature type="transmembrane region" description="Helical" evidence="2">
    <location>
        <begin position="556"/>
        <end position="578"/>
    </location>
</feature>
<comment type="caution">
    <text evidence="3">The sequence shown here is derived from an EMBL/GenBank/DDBJ whole genome shotgun (WGS) entry which is preliminary data.</text>
</comment>
<protein>
    <submittedName>
        <fullName evidence="3">Uncharacterized protein</fullName>
    </submittedName>
</protein>
<evidence type="ECO:0000256" key="1">
    <source>
        <dbReference type="SAM" id="MobiDB-lite"/>
    </source>
</evidence>
<evidence type="ECO:0000256" key="2">
    <source>
        <dbReference type="SAM" id="Phobius"/>
    </source>
</evidence>
<gene>
    <name evidence="3" type="ORF">AK812_SmicGene6786</name>
</gene>
<feature type="transmembrane region" description="Helical" evidence="2">
    <location>
        <begin position="808"/>
        <end position="827"/>
    </location>
</feature>
<keyword evidence="2" id="KW-1133">Transmembrane helix</keyword>
<sequence>MLWAEPWANVAPAHLLAGPHGLAKAKPVSLPFVPRETLRPRRVWSGHHTRPSRVGRRVVPSAVADVGTWHRVGRQACVGAMGAVVAALLQAFSEPVLNRVAVKRLRVLDAIREVRLIDILRFFRTVLATNLLKFPFFEAVTALSSTWTAMGAMALPTGLSFFSLLLGVAQAGIYPDNHWDFSTELTADSADAFVKENVDAGKTVFIRWIASAPSWNSVAETFGKHPDVVFGDVALSKNQVRKIHGEDQSPGSGGWPTVRFFNKETGYGGKPYPKKTSMAMCDELGPKENYLREWIEEFATLCDANATDKKGCSEQQLKFIEKWAGKSAAELKSQLTRLKGMLEKDGASMKPDALKWVKARAKLIEQMSQKDVALDRIALTVPLNLSLAVVPEASEAKQKLSQSVPVPLQGLAASVMYTSATLPVANYRYIKSLQLKVKFKKLYQAYFPTLLRDIIYGVTRTALIRKFHAPTVSSPAGDAWIMFLSVGLSCLASAPGNELRAYRLQPKKTRLPPAQFFELQPFLRSAVLGALIPATAIASGQFLVGEAEVLLNLLHLSAVWLMPKLVAPLLLLALWVVLRLESSRQYYDPYARRRMLQRLRSDVVVVDKGPSRSQRAASFANTDPALIVQAISESDPDDGGSEKPRRGPSGKSRSPDDDDDDDDDEEVEAGGSDVAGFVEVQMSQRFGQKKVRAISAIQTSGAIGGRLLQFSTGKASLETVAYLQIRALGAPVERGTSVATSFCLAGKEVLKEFRSSLAGEVQIPRWQMSWVIGCCAQSASAATVIPRVFPEYVTIHVSRFTLRYEEDWYGLAGVAGASVLASALGYGPRRSDGLDPLRGRGKAVGQSQFSLVKTT</sequence>
<keyword evidence="2" id="KW-0812">Transmembrane</keyword>
<accession>A0A1Q9EQ61</accession>
<feature type="transmembrane region" description="Helical" evidence="2">
    <location>
        <begin position="522"/>
        <end position="544"/>
    </location>
</feature>
<feature type="region of interest" description="Disordered" evidence="1">
    <location>
        <begin position="632"/>
        <end position="674"/>
    </location>
</feature>
<dbReference type="Proteomes" id="UP000186817">
    <property type="component" value="Unassembled WGS sequence"/>
</dbReference>
<dbReference type="EMBL" id="LSRX01000094">
    <property type="protein sequence ID" value="OLQ09573.1"/>
    <property type="molecule type" value="Genomic_DNA"/>
</dbReference>
<dbReference type="AlphaFoldDB" id="A0A1Q9EQ61"/>
<name>A0A1Q9EQ61_SYMMI</name>
<evidence type="ECO:0000313" key="3">
    <source>
        <dbReference type="EMBL" id="OLQ09573.1"/>
    </source>
</evidence>
<evidence type="ECO:0000313" key="4">
    <source>
        <dbReference type="Proteomes" id="UP000186817"/>
    </source>
</evidence>
<reference evidence="3 4" key="1">
    <citation type="submission" date="2016-02" db="EMBL/GenBank/DDBJ databases">
        <title>Genome analysis of coral dinoflagellate symbionts highlights evolutionary adaptations to a symbiotic lifestyle.</title>
        <authorList>
            <person name="Aranda M."/>
            <person name="Li Y."/>
            <person name="Liew Y.J."/>
            <person name="Baumgarten S."/>
            <person name="Simakov O."/>
            <person name="Wilson M."/>
            <person name="Piel J."/>
            <person name="Ashoor H."/>
            <person name="Bougouffa S."/>
            <person name="Bajic V.B."/>
            <person name="Ryu T."/>
            <person name="Ravasi T."/>
            <person name="Bayer T."/>
            <person name="Micklem G."/>
            <person name="Kim H."/>
            <person name="Bhak J."/>
            <person name="Lajeunesse T.C."/>
            <person name="Voolstra C.R."/>
        </authorList>
    </citation>
    <scope>NUCLEOTIDE SEQUENCE [LARGE SCALE GENOMIC DNA]</scope>
    <source>
        <strain evidence="3 4">CCMP2467</strain>
    </source>
</reference>
<feature type="transmembrane region" description="Helical" evidence="2">
    <location>
        <begin position="479"/>
        <end position="501"/>
    </location>
</feature>
<keyword evidence="2" id="KW-0472">Membrane</keyword>
<dbReference type="OrthoDB" id="448315at2759"/>
<organism evidence="3 4">
    <name type="scientific">Symbiodinium microadriaticum</name>
    <name type="common">Dinoflagellate</name>
    <name type="synonym">Zooxanthella microadriatica</name>
    <dbReference type="NCBI Taxonomy" id="2951"/>
    <lineage>
        <taxon>Eukaryota</taxon>
        <taxon>Sar</taxon>
        <taxon>Alveolata</taxon>
        <taxon>Dinophyceae</taxon>
        <taxon>Suessiales</taxon>
        <taxon>Symbiodiniaceae</taxon>
        <taxon>Symbiodinium</taxon>
    </lineage>
</organism>
<keyword evidence="4" id="KW-1185">Reference proteome</keyword>
<feature type="compositionally biased region" description="Acidic residues" evidence="1">
    <location>
        <begin position="656"/>
        <end position="668"/>
    </location>
</feature>